<dbReference type="PANTHER" id="PTHR45786:SF74">
    <property type="entry name" value="ATP-DEPENDENT DNA HELICASE"/>
    <property type="match status" value="1"/>
</dbReference>
<dbReference type="OrthoDB" id="2447509at2759"/>
<dbReference type="AlphaFoldDB" id="A0A1C7MV23"/>
<dbReference type="STRING" id="101091.A0A1C7MV23"/>
<organism evidence="1 2">
    <name type="scientific">Choanephora cucurbitarum</name>
    <dbReference type="NCBI Taxonomy" id="101091"/>
    <lineage>
        <taxon>Eukaryota</taxon>
        <taxon>Fungi</taxon>
        <taxon>Fungi incertae sedis</taxon>
        <taxon>Mucoromycota</taxon>
        <taxon>Mucoromycotina</taxon>
        <taxon>Mucoromycetes</taxon>
        <taxon>Mucorales</taxon>
        <taxon>Mucorineae</taxon>
        <taxon>Choanephoraceae</taxon>
        <taxon>Choanephoroideae</taxon>
        <taxon>Choanephora</taxon>
    </lineage>
</organism>
<dbReference type="PANTHER" id="PTHR45786">
    <property type="entry name" value="DNA BINDING PROTEIN-LIKE"/>
    <property type="match status" value="1"/>
</dbReference>
<gene>
    <name evidence="1" type="ORF">A0J61_11344</name>
</gene>
<dbReference type="InParanoid" id="A0A1C7MV23"/>
<evidence type="ECO:0000313" key="1">
    <source>
        <dbReference type="EMBL" id="OBZ80607.1"/>
    </source>
</evidence>
<dbReference type="Proteomes" id="UP000093000">
    <property type="component" value="Unassembled WGS sequence"/>
</dbReference>
<evidence type="ECO:0000313" key="2">
    <source>
        <dbReference type="Proteomes" id="UP000093000"/>
    </source>
</evidence>
<sequence>MGVNLDSTVQNLRGGAYAFRIHRSIYHRIGSLLPNENERPAFAQIYVFDASTEINNRHAVANHVDA</sequence>
<accession>A0A1C7MV23</accession>
<name>A0A1C7MV23_9FUNG</name>
<keyword evidence="2" id="KW-1185">Reference proteome</keyword>
<reference evidence="1 2" key="1">
    <citation type="submission" date="2016-03" db="EMBL/GenBank/DDBJ databases">
        <title>Choanephora cucurbitarum.</title>
        <authorList>
            <person name="Min B."/>
            <person name="Park H."/>
            <person name="Park J.-H."/>
            <person name="Shin H.-D."/>
            <person name="Choi I.-G."/>
        </authorList>
    </citation>
    <scope>NUCLEOTIDE SEQUENCE [LARGE SCALE GENOMIC DNA]</scope>
    <source>
        <strain evidence="1 2">KUS-F28377</strain>
    </source>
</reference>
<dbReference type="EMBL" id="LUGH01001929">
    <property type="protein sequence ID" value="OBZ80607.1"/>
    <property type="molecule type" value="Genomic_DNA"/>
</dbReference>
<proteinExistence type="predicted"/>
<comment type="caution">
    <text evidence="1">The sequence shown here is derived from an EMBL/GenBank/DDBJ whole genome shotgun (WGS) entry which is preliminary data.</text>
</comment>
<protein>
    <submittedName>
        <fullName evidence="1">Uncharacterized protein</fullName>
    </submittedName>
</protein>